<name>A0A1I3F7L1_9PLAN</name>
<accession>A0A1I3F7L1</accession>
<sequence length="92" mass="10450">MLSQPLPRCKPNAAALAQIRPFYRHHQFVFAKRSYCDHPGDLSKNFSFPGVRRKLNRVTSHSPQSLTQPVKLHRLIRSSRFAGLCLQILPGG</sequence>
<reference evidence="2" key="1">
    <citation type="submission" date="2016-10" db="EMBL/GenBank/DDBJ databases">
        <authorList>
            <person name="Varghese N."/>
            <person name="Submissions S."/>
        </authorList>
    </citation>
    <scope>NUCLEOTIDE SEQUENCE [LARGE SCALE GENOMIC DNA]</scope>
    <source>
        <strain evidence="2">DSM 26348</strain>
    </source>
</reference>
<protein>
    <submittedName>
        <fullName evidence="1">Uncharacterized protein</fullName>
    </submittedName>
</protein>
<keyword evidence="2" id="KW-1185">Reference proteome</keyword>
<evidence type="ECO:0000313" key="1">
    <source>
        <dbReference type="EMBL" id="SFI07178.1"/>
    </source>
</evidence>
<dbReference type="AlphaFoldDB" id="A0A1I3F7L1"/>
<dbReference type="EMBL" id="FOQD01000005">
    <property type="protein sequence ID" value="SFI07178.1"/>
    <property type="molecule type" value="Genomic_DNA"/>
</dbReference>
<proteinExistence type="predicted"/>
<dbReference type="STRING" id="1576369.SAMN05421753_105115"/>
<organism evidence="1 2">
    <name type="scientific">Planctomicrobium piriforme</name>
    <dbReference type="NCBI Taxonomy" id="1576369"/>
    <lineage>
        <taxon>Bacteria</taxon>
        <taxon>Pseudomonadati</taxon>
        <taxon>Planctomycetota</taxon>
        <taxon>Planctomycetia</taxon>
        <taxon>Planctomycetales</taxon>
        <taxon>Planctomycetaceae</taxon>
        <taxon>Planctomicrobium</taxon>
    </lineage>
</organism>
<evidence type="ECO:0000313" key="2">
    <source>
        <dbReference type="Proteomes" id="UP000199518"/>
    </source>
</evidence>
<dbReference type="Proteomes" id="UP000199518">
    <property type="component" value="Unassembled WGS sequence"/>
</dbReference>
<gene>
    <name evidence="1" type="ORF">SAMN05421753_105115</name>
</gene>